<gene>
    <name evidence="1" type="ORF">HX829_23380</name>
</gene>
<evidence type="ECO:0000313" key="2">
    <source>
        <dbReference type="Proteomes" id="UP000582981"/>
    </source>
</evidence>
<proteinExistence type="predicted"/>
<name>A0A7Y7WH69_9PSED</name>
<dbReference type="AlphaFoldDB" id="A0A7Y7WH69"/>
<protein>
    <submittedName>
        <fullName evidence="1">Uncharacterized protein</fullName>
    </submittedName>
</protein>
<sequence length="74" mass="8344">MAKRLIKRVPRIDLLLITNTVVGRTAIPDGKRLKKDNFHLKVRRNAPEIQLTGPGKVLRVSIVQELGQAFGFQL</sequence>
<dbReference type="RefSeq" id="WP_100943945.1">
    <property type="nucleotide sequence ID" value="NZ_JACAPU010000027.1"/>
</dbReference>
<dbReference type="Proteomes" id="UP000582981">
    <property type="component" value="Unassembled WGS sequence"/>
</dbReference>
<reference evidence="1 2" key="1">
    <citation type="submission" date="2020-04" db="EMBL/GenBank/DDBJ databases">
        <title>Molecular characterization of pseudomonads from Agaricus bisporus reveal novel blotch 2 pathogens in Western Europe.</title>
        <authorList>
            <person name="Taparia T."/>
            <person name="Krijger M."/>
            <person name="Haynes E."/>
            <person name="Elpinstone J.G."/>
            <person name="Noble R."/>
            <person name="Van Der Wolf J."/>
        </authorList>
    </citation>
    <scope>NUCLEOTIDE SEQUENCE [LARGE SCALE GENOMIC DNA]</scope>
    <source>
        <strain evidence="1 2">F1001</strain>
    </source>
</reference>
<evidence type="ECO:0000313" key="1">
    <source>
        <dbReference type="EMBL" id="NWB49430.1"/>
    </source>
</evidence>
<accession>A0A7Y7WH69</accession>
<organism evidence="1 2">
    <name type="scientific">Pseudomonas gingeri</name>
    <dbReference type="NCBI Taxonomy" id="117681"/>
    <lineage>
        <taxon>Bacteria</taxon>
        <taxon>Pseudomonadati</taxon>
        <taxon>Pseudomonadota</taxon>
        <taxon>Gammaproteobacteria</taxon>
        <taxon>Pseudomonadales</taxon>
        <taxon>Pseudomonadaceae</taxon>
        <taxon>Pseudomonas</taxon>
    </lineage>
</organism>
<comment type="caution">
    <text evidence="1">The sequence shown here is derived from an EMBL/GenBank/DDBJ whole genome shotgun (WGS) entry which is preliminary data.</text>
</comment>
<dbReference type="EMBL" id="JACAPU010000027">
    <property type="protein sequence ID" value="NWB49430.1"/>
    <property type="molecule type" value="Genomic_DNA"/>
</dbReference>